<keyword evidence="2" id="KW-0804">Transcription</keyword>
<evidence type="ECO:0000259" key="5">
    <source>
        <dbReference type="Pfam" id="PF08279"/>
    </source>
</evidence>
<feature type="domain" description="Mga helix-turn-helix" evidence="4">
    <location>
        <begin position="79"/>
        <end position="162"/>
    </location>
</feature>
<keyword evidence="7" id="KW-1185">Reference proteome</keyword>
<evidence type="ECO:0000259" key="4">
    <source>
        <dbReference type="Pfam" id="PF05043"/>
    </source>
</evidence>
<evidence type="ECO:0000256" key="2">
    <source>
        <dbReference type="ARBA" id="ARBA00023163"/>
    </source>
</evidence>
<name>A0ABW4DKN3_9LACO</name>
<dbReference type="Gene3D" id="1.10.10.10">
    <property type="entry name" value="Winged helix-like DNA-binding domain superfamily/Winged helix DNA-binding domain"/>
    <property type="match status" value="2"/>
</dbReference>
<feature type="domain" description="Helix-turn-helix type 11" evidence="5">
    <location>
        <begin position="13"/>
        <end position="59"/>
    </location>
</feature>
<sequence length="516" mass="60394">MQLFELLDKTEYRQIQILQIILKQRQPTPISLLAKQLNLARNTVRQDLAALQENIDQLDGRIVLQSGDTQTVSFSHAANFSLADVYWHYLQNSLKYQLLIYLFENQPVEMKPMIKNLSISASTVTRRIREINQLLANFELTTQNFQIVGSKLQIRHFFMQLYWFGRPNLVNDIAFDRPQWQQMFNDIRRQYGNVLTESGELKAMIYLAIAKQRLEFGHSITGDFAQELDTRLASAPESVQLSAKFLRDCFGQWGLEWTQTESKSLLLFLMSNYCFNVKSPVTSEIVLFSGASDPRVHECNRYVDQRLHHAFAKFELDPQLIHRLSLSVIKTHFRIAYFRGTIDVYQTNQLAEAFNEQLWQPEIDYLPNQKFGDFCQKMAMHVLTGLEIDPQKYADLRFELIGRYAMILHMIYRSIGIRLKIGCDFPFEDVVAETAIENVTRHFDNTFPYEIGIYNRSENYDVILTNQQGRYLQQNDARVFVIFGIEYEFDYPALNAYLKAAYLDKVTRFQPDFEIV</sequence>
<accession>A0ABW4DKN3</accession>
<organism evidence="6 7">
    <name type="scientific">Lapidilactobacillus mulanensis</name>
    <dbReference type="NCBI Taxonomy" id="2485999"/>
    <lineage>
        <taxon>Bacteria</taxon>
        <taxon>Bacillati</taxon>
        <taxon>Bacillota</taxon>
        <taxon>Bacilli</taxon>
        <taxon>Lactobacillales</taxon>
        <taxon>Lactobacillaceae</taxon>
        <taxon>Lapidilactobacillus</taxon>
    </lineage>
</organism>
<comment type="caution">
    <text evidence="6">The sequence shown here is derived from an EMBL/GenBank/DDBJ whole genome shotgun (WGS) entry which is preliminary data.</text>
</comment>
<dbReference type="InterPro" id="IPR036390">
    <property type="entry name" value="WH_DNA-bd_sf"/>
</dbReference>
<dbReference type="InterPro" id="IPR036388">
    <property type="entry name" value="WH-like_DNA-bd_sf"/>
</dbReference>
<evidence type="ECO:0000256" key="1">
    <source>
        <dbReference type="ARBA" id="ARBA00023015"/>
    </source>
</evidence>
<dbReference type="InterPro" id="IPR013196">
    <property type="entry name" value="HTH_11"/>
</dbReference>
<keyword evidence="1" id="KW-0805">Transcription regulation</keyword>
<reference evidence="7" key="1">
    <citation type="journal article" date="2019" name="Int. J. Syst. Evol. Microbiol.">
        <title>The Global Catalogue of Microorganisms (GCM) 10K type strain sequencing project: providing services to taxonomists for standard genome sequencing and annotation.</title>
        <authorList>
            <consortium name="The Broad Institute Genomics Platform"/>
            <consortium name="The Broad Institute Genome Sequencing Center for Infectious Disease"/>
            <person name="Wu L."/>
            <person name="Ma J."/>
        </authorList>
    </citation>
    <scope>NUCLEOTIDE SEQUENCE [LARGE SCALE GENOMIC DNA]</scope>
    <source>
        <strain evidence="7">CCM 8951</strain>
    </source>
</reference>
<dbReference type="SUPFAM" id="SSF46785">
    <property type="entry name" value="Winged helix' DNA-binding domain"/>
    <property type="match status" value="1"/>
</dbReference>
<keyword evidence="3" id="KW-0175">Coiled coil</keyword>
<dbReference type="Proteomes" id="UP001597244">
    <property type="component" value="Unassembled WGS sequence"/>
</dbReference>
<gene>
    <name evidence="6" type="ORF">ACFQ4L_03595</name>
</gene>
<dbReference type="RefSeq" id="WP_125577132.1">
    <property type="nucleotide sequence ID" value="NZ_JBHTOF010000025.1"/>
</dbReference>
<dbReference type="EMBL" id="JBHTOF010000025">
    <property type="protein sequence ID" value="MFD1465174.1"/>
    <property type="molecule type" value="Genomic_DNA"/>
</dbReference>
<dbReference type="InterPro" id="IPR007737">
    <property type="entry name" value="Mga_HTH"/>
</dbReference>
<dbReference type="Pfam" id="PF05043">
    <property type="entry name" value="Mga"/>
    <property type="match status" value="1"/>
</dbReference>
<protein>
    <submittedName>
        <fullName evidence="6">Helix-turn-helix domain-containing protein</fullName>
    </submittedName>
</protein>
<dbReference type="InterPro" id="IPR050661">
    <property type="entry name" value="BglG_antiterminators"/>
</dbReference>
<evidence type="ECO:0000313" key="6">
    <source>
        <dbReference type="EMBL" id="MFD1465174.1"/>
    </source>
</evidence>
<dbReference type="PANTHER" id="PTHR30185:SF18">
    <property type="entry name" value="TRANSCRIPTIONAL REGULATOR MTLR"/>
    <property type="match status" value="1"/>
</dbReference>
<evidence type="ECO:0000313" key="7">
    <source>
        <dbReference type="Proteomes" id="UP001597244"/>
    </source>
</evidence>
<evidence type="ECO:0000256" key="3">
    <source>
        <dbReference type="SAM" id="Coils"/>
    </source>
</evidence>
<feature type="coiled-coil region" evidence="3">
    <location>
        <begin position="34"/>
        <end position="61"/>
    </location>
</feature>
<dbReference type="PANTHER" id="PTHR30185">
    <property type="entry name" value="CRYPTIC BETA-GLUCOSIDE BGL OPERON ANTITERMINATOR"/>
    <property type="match status" value="1"/>
</dbReference>
<proteinExistence type="predicted"/>
<dbReference type="Pfam" id="PF08279">
    <property type="entry name" value="HTH_11"/>
    <property type="match status" value="1"/>
</dbReference>